<feature type="signal peptide" evidence="2">
    <location>
        <begin position="1"/>
        <end position="22"/>
    </location>
</feature>
<feature type="region of interest" description="Disordered" evidence="1">
    <location>
        <begin position="173"/>
        <end position="208"/>
    </location>
</feature>
<gene>
    <name evidence="3" type="ORF">PLEPLA_LOCUS48103</name>
</gene>
<organism evidence="3 4">
    <name type="scientific">Pleuronectes platessa</name>
    <name type="common">European plaice</name>
    <dbReference type="NCBI Taxonomy" id="8262"/>
    <lineage>
        <taxon>Eukaryota</taxon>
        <taxon>Metazoa</taxon>
        <taxon>Chordata</taxon>
        <taxon>Craniata</taxon>
        <taxon>Vertebrata</taxon>
        <taxon>Euteleostomi</taxon>
        <taxon>Actinopterygii</taxon>
        <taxon>Neopterygii</taxon>
        <taxon>Teleostei</taxon>
        <taxon>Neoteleostei</taxon>
        <taxon>Acanthomorphata</taxon>
        <taxon>Carangaria</taxon>
        <taxon>Pleuronectiformes</taxon>
        <taxon>Pleuronectoidei</taxon>
        <taxon>Pleuronectidae</taxon>
        <taxon>Pleuronectes</taxon>
    </lineage>
</organism>
<accession>A0A9N7VVQ9</accession>
<evidence type="ECO:0000313" key="4">
    <source>
        <dbReference type="Proteomes" id="UP001153269"/>
    </source>
</evidence>
<dbReference type="EMBL" id="CADEAL010004469">
    <property type="protein sequence ID" value="CAB1460252.1"/>
    <property type="molecule type" value="Genomic_DNA"/>
</dbReference>
<reference evidence="3" key="1">
    <citation type="submission" date="2020-03" db="EMBL/GenBank/DDBJ databases">
        <authorList>
            <person name="Weist P."/>
        </authorList>
    </citation>
    <scope>NUCLEOTIDE SEQUENCE</scope>
</reference>
<comment type="caution">
    <text evidence="3">The sequence shown here is derived from an EMBL/GenBank/DDBJ whole genome shotgun (WGS) entry which is preliminary data.</text>
</comment>
<protein>
    <submittedName>
        <fullName evidence="3">Uncharacterized protein</fullName>
    </submittedName>
</protein>
<dbReference type="Proteomes" id="UP001153269">
    <property type="component" value="Unassembled WGS sequence"/>
</dbReference>
<name>A0A9N7VVQ9_PLEPL</name>
<dbReference type="AlphaFoldDB" id="A0A9N7VVQ9"/>
<feature type="chain" id="PRO_5040244093" evidence="2">
    <location>
        <begin position="23"/>
        <end position="273"/>
    </location>
</feature>
<evidence type="ECO:0000256" key="1">
    <source>
        <dbReference type="SAM" id="MobiDB-lite"/>
    </source>
</evidence>
<evidence type="ECO:0000256" key="2">
    <source>
        <dbReference type="SAM" id="SignalP"/>
    </source>
</evidence>
<evidence type="ECO:0000313" key="3">
    <source>
        <dbReference type="EMBL" id="CAB1460252.1"/>
    </source>
</evidence>
<proteinExistence type="predicted"/>
<sequence length="273" mass="29751">MAGAMRCLLATLPLGAPSVIKGSEPGFESCTSTYLPHHFTQISASTSLVLLTAHNNRRPLWILVSRLSSSETHDGSSANENGRVEEIGHGDEYAHICWRFPPPEVNDLFGVALEVGAHRGSGTRLCGPIGKRELQRNCRSKSQRVDVCERRGRKKMGIVGGWVRRLQTALMPLPFSSPSSPPAPPTYPHEPPLHDSSLHDQIGCQSRGPGGAAERRVCLVAFAVHDTFLPDTLACSPPISPPLTQLLVLVSRERLTAVWMMMMTTMDTVMMIG</sequence>
<keyword evidence="2" id="KW-0732">Signal</keyword>
<keyword evidence="4" id="KW-1185">Reference proteome</keyword>
<feature type="compositionally biased region" description="Pro residues" evidence="1">
    <location>
        <begin position="179"/>
        <end position="190"/>
    </location>
</feature>